<evidence type="ECO:0000256" key="1">
    <source>
        <dbReference type="SAM" id="SignalP"/>
    </source>
</evidence>
<name>A0A502CPH8_9SPHN</name>
<dbReference type="SUPFAM" id="SSF51004">
    <property type="entry name" value="C-terminal (heme d1) domain of cytochrome cd1-nitrite reductase"/>
    <property type="match status" value="1"/>
</dbReference>
<dbReference type="Gene3D" id="2.130.10.10">
    <property type="entry name" value="YVTN repeat-like/Quinoprotein amine dehydrogenase"/>
    <property type="match status" value="1"/>
</dbReference>
<gene>
    <name evidence="2" type="ORF">EAH84_04575</name>
</gene>
<dbReference type="Proteomes" id="UP000318413">
    <property type="component" value="Unassembled WGS sequence"/>
</dbReference>
<feature type="chain" id="PRO_5021379334" description="YncE family protein" evidence="1">
    <location>
        <begin position="26"/>
        <end position="337"/>
    </location>
</feature>
<sequence>MMRGMSGLFRMTPLFAALFANACHASPRAISSSDPASPLGLERTIALPDVSGRIDHFAIDLRDKLLFVAEYGNGTVDAVDLVAGTVADRITGLHEPQGLAVLADGQVFVACGDGSVHFYYARGRHEIATLTLEDDADNVRVDARNGHVVVGYGSGALAVIDPASHHLLATLELTGHPEGFRLIGGKALVNIPDRGVIVAADIDAGKVTSSWSTGLRRMNFPLAIDPSGRWFAIAYRFPAALQVRSADSGDEIRTRRACGDADDLFIDGDRFFLVCGAGNIDVVSTTDAGAETVRVATAPGARTGLFVPELRTLFLAVPSRGGSAAIWALSTNASSLK</sequence>
<evidence type="ECO:0000313" key="3">
    <source>
        <dbReference type="Proteomes" id="UP000318413"/>
    </source>
</evidence>
<keyword evidence="1" id="KW-0732">Signal</keyword>
<accession>A0A502CPH8</accession>
<comment type="caution">
    <text evidence="2">The sequence shown here is derived from an EMBL/GenBank/DDBJ whole genome shotgun (WGS) entry which is preliminary data.</text>
</comment>
<keyword evidence="3" id="KW-1185">Reference proteome</keyword>
<dbReference type="PANTHER" id="PTHR47197">
    <property type="entry name" value="PROTEIN NIRF"/>
    <property type="match status" value="1"/>
</dbReference>
<feature type="signal peptide" evidence="1">
    <location>
        <begin position="1"/>
        <end position="25"/>
    </location>
</feature>
<dbReference type="InterPro" id="IPR051200">
    <property type="entry name" value="Host-pathogen_enzymatic-act"/>
</dbReference>
<dbReference type="InterPro" id="IPR015943">
    <property type="entry name" value="WD40/YVTN_repeat-like_dom_sf"/>
</dbReference>
<protein>
    <recommendedName>
        <fullName evidence="4">YncE family protein</fullName>
    </recommendedName>
</protein>
<proteinExistence type="predicted"/>
<reference evidence="2 3" key="1">
    <citation type="journal article" date="2019" name="Environ. Microbiol.">
        <title>Species interactions and distinct microbial communities in high Arctic permafrost affected cryosols are associated with the CH4 and CO2 gas fluxes.</title>
        <authorList>
            <person name="Altshuler I."/>
            <person name="Hamel J."/>
            <person name="Turney S."/>
            <person name="Magnuson E."/>
            <person name="Levesque R."/>
            <person name="Greer C."/>
            <person name="Whyte L.G."/>
        </authorList>
    </citation>
    <scope>NUCLEOTIDE SEQUENCE [LARGE SCALE GENOMIC DNA]</scope>
    <source>
        <strain evidence="2 3">S5.1</strain>
    </source>
</reference>
<evidence type="ECO:0008006" key="4">
    <source>
        <dbReference type="Google" id="ProtNLM"/>
    </source>
</evidence>
<dbReference type="EMBL" id="RCZK01000002">
    <property type="protein sequence ID" value="TPG14564.1"/>
    <property type="molecule type" value="Genomic_DNA"/>
</dbReference>
<dbReference type="PANTHER" id="PTHR47197:SF3">
    <property type="entry name" value="DIHYDRO-HEME D1 DEHYDROGENASE"/>
    <property type="match status" value="1"/>
</dbReference>
<dbReference type="InterPro" id="IPR011048">
    <property type="entry name" value="Haem_d1_sf"/>
</dbReference>
<evidence type="ECO:0000313" key="2">
    <source>
        <dbReference type="EMBL" id="TPG14564.1"/>
    </source>
</evidence>
<organism evidence="2 3">
    <name type="scientific">Sphingomonas oligophenolica</name>
    <dbReference type="NCBI Taxonomy" id="301154"/>
    <lineage>
        <taxon>Bacteria</taxon>
        <taxon>Pseudomonadati</taxon>
        <taxon>Pseudomonadota</taxon>
        <taxon>Alphaproteobacteria</taxon>
        <taxon>Sphingomonadales</taxon>
        <taxon>Sphingomonadaceae</taxon>
        <taxon>Sphingomonas</taxon>
    </lineage>
</organism>
<dbReference type="AlphaFoldDB" id="A0A502CPH8"/>